<dbReference type="OrthoDB" id="8939043at2759"/>
<dbReference type="EMBL" id="CM012455">
    <property type="protein sequence ID" value="RVE60068.1"/>
    <property type="molecule type" value="Genomic_DNA"/>
</dbReference>
<dbReference type="Gene3D" id="3.30.420.10">
    <property type="entry name" value="Ribonuclease H-like superfamily/Ribonuclease H"/>
    <property type="match status" value="1"/>
</dbReference>
<sequence>MKQLYKVPFERNNERVKEIHHQYVQRVLELEARETLHTFIYVDEAGFNLAKGRRLGRNRIGQRATTEVPGQRRGNITMCAAISDNAVLTHMSTH</sequence>
<accession>A0A3S2NV67</accession>
<reference evidence="1 2" key="1">
    <citation type="submission" date="2018-11" db="EMBL/GenBank/DDBJ databases">
        <authorList>
            <person name="Lopez-Roques C."/>
            <person name="Donnadieu C."/>
            <person name="Bouchez O."/>
            <person name="Klopp C."/>
            <person name="Cabau C."/>
            <person name="Zahm M."/>
        </authorList>
    </citation>
    <scope>NUCLEOTIDE SEQUENCE [LARGE SCALE GENOMIC DNA]</scope>
    <source>
        <strain evidence="1">RS831</strain>
        <tissue evidence="1">Whole body</tissue>
    </source>
</reference>
<evidence type="ECO:0008006" key="3">
    <source>
        <dbReference type="Google" id="ProtNLM"/>
    </source>
</evidence>
<dbReference type="Proteomes" id="UP000283210">
    <property type="component" value="Chromosome 19"/>
</dbReference>
<protein>
    <recommendedName>
        <fullName evidence="3">Tc1-like transposase DDE domain-containing protein</fullName>
    </recommendedName>
</protein>
<name>A0A3S2NV67_ORYJA</name>
<keyword evidence="2" id="KW-1185">Reference proteome</keyword>
<gene>
    <name evidence="1" type="ORF">OJAV_G00194290</name>
</gene>
<proteinExistence type="predicted"/>
<organism evidence="1 2">
    <name type="scientific">Oryzias javanicus</name>
    <name type="common">Javanese ricefish</name>
    <name type="synonym">Aplocheilus javanicus</name>
    <dbReference type="NCBI Taxonomy" id="123683"/>
    <lineage>
        <taxon>Eukaryota</taxon>
        <taxon>Metazoa</taxon>
        <taxon>Chordata</taxon>
        <taxon>Craniata</taxon>
        <taxon>Vertebrata</taxon>
        <taxon>Euteleostomi</taxon>
        <taxon>Actinopterygii</taxon>
        <taxon>Neopterygii</taxon>
        <taxon>Teleostei</taxon>
        <taxon>Neoteleostei</taxon>
        <taxon>Acanthomorphata</taxon>
        <taxon>Ovalentaria</taxon>
        <taxon>Atherinomorphae</taxon>
        <taxon>Beloniformes</taxon>
        <taxon>Adrianichthyidae</taxon>
        <taxon>Oryziinae</taxon>
        <taxon>Oryzias</taxon>
    </lineage>
</organism>
<dbReference type="InterPro" id="IPR036397">
    <property type="entry name" value="RNaseH_sf"/>
</dbReference>
<dbReference type="AlphaFoldDB" id="A0A3S2NV67"/>
<reference evidence="1 2" key="2">
    <citation type="submission" date="2019-01" db="EMBL/GenBank/DDBJ databases">
        <title>A chromosome length genome reference of the Java medaka (oryzias javanicus).</title>
        <authorList>
            <person name="Herpin A."/>
            <person name="Takehana Y."/>
            <person name="Naruse K."/>
            <person name="Ansai S."/>
            <person name="Kawaguchi M."/>
        </authorList>
    </citation>
    <scope>NUCLEOTIDE SEQUENCE [LARGE SCALE GENOMIC DNA]</scope>
    <source>
        <strain evidence="1">RS831</strain>
        <tissue evidence="1">Whole body</tissue>
    </source>
</reference>
<evidence type="ECO:0000313" key="2">
    <source>
        <dbReference type="Proteomes" id="UP000283210"/>
    </source>
</evidence>
<evidence type="ECO:0000313" key="1">
    <source>
        <dbReference type="EMBL" id="RVE60068.1"/>
    </source>
</evidence>
<dbReference type="GO" id="GO:0003676">
    <property type="term" value="F:nucleic acid binding"/>
    <property type="evidence" value="ECO:0007669"/>
    <property type="project" value="InterPro"/>
</dbReference>